<dbReference type="FunFam" id="3.40.630.10:FF:000018">
    <property type="entry name" value="Aminoacyl-histidine dipeptidase PepD"/>
    <property type="match status" value="1"/>
</dbReference>
<dbReference type="EMBL" id="UHJJ01000007">
    <property type="protein sequence ID" value="SUQ14742.1"/>
    <property type="molecule type" value="Genomic_DNA"/>
</dbReference>
<proteinExistence type="predicted"/>
<dbReference type="AlphaFoldDB" id="A0A315ZX85"/>
<dbReference type="PIRSF" id="PIRSF016599">
    <property type="entry name" value="Xaa-His_dipept"/>
    <property type="match status" value="1"/>
</dbReference>
<dbReference type="Pfam" id="PF01546">
    <property type="entry name" value="Peptidase_M20"/>
    <property type="match status" value="1"/>
</dbReference>
<dbReference type="NCBIfam" id="TIGR01893">
    <property type="entry name" value="aa-his-dipept"/>
    <property type="match status" value="1"/>
</dbReference>
<dbReference type="PANTHER" id="PTHR43501">
    <property type="entry name" value="CYTOSOL NON-SPECIFIC DIPEPTIDASE"/>
    <property type="match status" value="1"/>
</dbReference>
<dbReference type="PRINTS" id="PR00934">
    <property type="entry name" value="XHISDIPTASE"/>
</dbReference>
<gene>
    <name evidence="1" type="ORF">SAMN05216529_107198</name>
</gene>
<dbReference type="GO" id="GO:0005829">
    <property type="term" value="C:cytosol"/>
    <property type="evidence" value="ECO:0007669"/>
    <property type="project" value="TreeGrafter"/>
</dbReference>
<dbReference type="OrthoDB" id="9773892at2"/>
<evidence type="ECO:0000313" key="1">
    <source>
        <dbReference type="EMBL" id="SUQ14742.1"/>
    </source>
</evidence>
<organism evidence="1 2">
    <name type="scientific">Faecalicatena contorta</name>
    <dbReference type="NCBI Taxonomy" id="39482"/>
    <lineage>
        <taxon>Bacteria</taxon>
        <taxon>Bacillati</taxon>
        <taxon>Bacillota</taxon>
        <taxon>Clostridia</taxon>
        <taxon>Lachnospirales</taxon>
        <taxon>Lachnospiraceae</taxon>
        <taxon>Faecalicatena</taxon>
    </lineage>
</organism>
<dbReference type="Proteomes" id="UP000254051">
    <property type="component" value="Unassembled WGS sequence"/>
</dbReference>
<reference evidence="2" key="1">
    <citation type="submission" date="2017-07" db="EMBL/GenBank/DDBJ databases">
        <authorList>
            <person name="Varghese N."/>
            <person name="Submissions S."/>
        </authorList>
    </citation>
    <scope>NUCLEOTIDE SEQUENCE [LARGE SCALE GENOMIC DNA]</scope>
    <source>
        <strain evidence="2">NLAE-zl-C134</strain>
    </source>
</reference>
<evidence type="ECO:0000313" key="2">
    <source>
        <dbReference type="Proteomes" id="UP000254051"/>
    </source>
</evidence>
<dbReference type="InterPro" id="IPR002933">
    <property type="entry name" value="Peptidase_M20"/>
</dbReference>
<dbReference type="Gene3D" id="3.40.630.10">
    <property type="entry name" value="Zn peptidases"/>
    <property type="match status" value="2"/>
</dbReference>
<keyword evidence="2" id="KW-1185">Reference proteome</keyword>
<dbReference type="GO" id="GO:0006508">
    <property type="term" value="P:proteolysis"/>
    <property type="evidence" value="ECO:0007669"/>
    <property type="project" value="InterPro"/>
</dbReference>
<protein>
    <submittedName>
        <fullName evidence="1">Dipeptidase D</fullName>
    </submittedName>
</protein>
<dbReference type="InterPro" id="IPR001160">
    <property type="entry name" value="Peptidase_M20C"/>
</dbReference>
<name>A0A315ZX85_9FIRM</name>
<dbReference type="RefSeq" id="WP_109711897.1">
    <property type="nucleotide sequence ID" value="NZ_QGDS01000007.1"/>
</dbReference>
<dbReference type="SUPFAM" id="SSF53187">
    <property type="entry name" value="Zn-dependent exopeptidases"/>
    <property type="match status" value="1"/>
</dbReference>
<dbReference type="GO" id="GO:0070573">
    <property type="term" value="F:metallodipeptidase activity"/>
    <property type="evidence" value="ECO:0007669"/>
    <property type="project" value="TreeGrafter"/>
</dbReference>
<sequence>MTDVEKVVSYFKKVCSIPRASGDEKAISDYILSFAKERGLDIMQDGNYNLIIKKPATVPDAGDPVILQGHLDMVYVREEGSSHVYEHGIEVKEDEEFYYAEDTSLGADNGIAVAYCLALLDSNDMLHPDLEVVLTVQEEVGLVGADKIDISSLKGTRLINLDSEEEGIFCTSCAGGLRCRMLWEPESERLEEERVPLKVIFKGLSGGHSGINIGMGLGNSIVLLGRLLYFLKDMPVRINELEVPGKANAIANNGSVCLYVKPEDLDEIRKIVDTAEKAFQTELQYTDSVFLELEEGTVTKEAYVYTEEYQKGIRDSLMLLPNGVAGYSFAMEGLIETSMNLGSLTLEGGKLTLLMSLRSSVESQKYMLRDKIQIIADTNGASCIFESDYPGWQYRKKSPLRDTAIALYEEIFGKKGKAAAIHAGLECGYWDSKKPGMDIISIGPDLYDVHSPKEKASKESIFQMWLYLTRLLEVLAE</sequence>
<dbReference type="PANTHER" id="PTHR43501:SF1">
    <property type="entry name" value="CYTOSOL NON-SPECIFIC DIPEPTIDASE"/>
    <property type="match status" value="1"/>
</dbReference>
<accession>A0A315ZX85</accession>